<feature type="domain" description="Proteasome alpha-type subunits" evidence="2">
    <location>
        <begin position="18"/>
        <end position="40"/>
    </location>
</feature>
<evidence type="ECO:0000256" key="1">
    <source>
        <dbReference type="ARBA" id="ARBA00022942"/>
    </source>
</evidence>
<name>A0A8J2WVU5_9STRA</name>
<organism evidence="3 4">
    <name type="scientific">Pelagomonas calceolata</name>
    <dbReference type="NCBI Taxonomy" id="35677"/>
    <lineage>
        <taxon>Eukaryota</taxon>
        <taxon>Sar</taxon>
        <taxon>Stramenopiles</taxon>
        <taxon>Ochrophyta</taxon>
        <taxon>Pelagophyceae</taxon>
        <taxon>Pelagomonadales</taxon>
        <taxon>Pelagomonadaceae</taxon>
        <taxon>Pelagomonas</taxon>
    </lineage>
</organism>
<dbReference type="OrthoDB" id="431557at2759"/>
<dbReference type="SUPFAM" id="SSF56235">
    <property type="entry name" value="N-terminal nucleophile aminohydrolases (Ntn hydrolases)"/>
    <property type="match status" value="1"/>
</dbReference>
<dbReference type="Proteomes" id="UP000789595">
    <property type="component" value="Unassembled WGS sequence"/>
</dbReference>
<dbReference type="InterPro" id="IPR050115">
    <property type="entry name" value="Proteasome_alpha"/>
</dbReference>
<reference evidence="3" key="1">
    <citation type="submission" date="2021-11" db="EMBL/GenBank/DDBJ databases">
        <authorList>
            <consortium name="Genoscope - CEA"/>
            <person name="William W."/>
        </authorList>
    </citation>
    <scope>NUCLEOTIDE SEQUENCE</scope>
</reference>
<dbReference type="EMBL" id="CAKKNE010000003">
    <property type="protein sequence ID" value="CAH0370447.1"/>
    <property type="molecule type" value="Genomic_DNA"/>
</dbReference>
<dbReference type="GO" id="GO:0006511">
    <property type="term" value="P:ubiquitin-dependent protein catabolic process"/>
    <property type="evidence" value="ECO:0007669"/>
    <property type="project" value="InterPro"/>
</dbReference>
<dbReference type="Gene3D" id="3.60.20.10">
    <property type="entry name" value="Glutamine Phosphoribosylpyrophosphate, subunit 1, domain 1"/>
    <property type="match status" value="1"/>
</dbReference>
<dbReference type="SMART" id="SM00948">
    <property type="entry name" value="Proteasome_A_N"/>
    <property type="match status" value="1"/>
</dbReference>
<dbReference type="InterPro" id="IPR000426">
    <property type="entry name" value="Proteasome_asu_N"/>
</dbReference>
<proteinExistence type="predicted"/>
<keyword evidence="4" id="KW-1185">Reference proteome</keyword>
<dbReference type="PANTHER" id="PTHR11599">
    <property type="entry name" value="PROTEASOME SUBUNIT ALPHA/BETA"/>
    <property type="match status" value="1"/>
</dbReference>
<dbReference type="InterPro" id="IPR029055">
    <property type="entry name" value="Ntn_hydrolases_N"/>
</dbReference>
<accession>A0A8J2WVU5</accession>
<comment type="caution">
    <text evidence="3">The sequence shown here is derived from an EMBL/GenBank/DDBJ whole genome shotgun (WGS) entry which is preliminary data.</text>
</comment>
<evidence type="ECO:0000313" key="4">
    <source>
        <dbReference type="Proteomes" id="UP000789595"/>
    </source>
</evidence>
<dbReference type="GO" id="GO:0019773">
    <property type="term" value="C:proteasome core complex, alpha-subunit complex"/>
    <property type="evidence" value="ECO:0007669"/>
    <property type="project" value="InterPro"/>
</dbReference>
<evidence type="ECO:0000259" key="2">
    <source>
        <dbReference type="SMART" id="SM00948"/>
    </source>
</evidence>
<keyword evidence="1" id="KW-0647">Proteasome</keyword>
<sequence length="241" mass="24949">MLRLLTTCALAAAKTSPYSFSLSTFSPEGRIQQIEFAGKAVDNGPPCAAITTRDGVVLAKAYKKSDKALVVEGHSLHILRVTETTIATYAGLPADFRSLVDAARTIAIELEKTNGFPPSASMLATEVGRRVQERTQRGGFRPYGCSLILASPSSLFRVDPSGWVAPLKACAAGAGSASIQADLAAILESDEDGTTAKRRLVGLLTADGRGVAVATVSSDPIEIDVDASTGEAGEEAVAPAG</sequence>
<dbReference type="Pfam" id="PF10584">
    <property type="entry name" value="Proteasome_A_N"/>
    <property type="match status" value="1"/>
</dbReference>
<gene>
    <name evidence="3" type="ORF">PECAL_3P03360</name>
</gene>
<dbReference type="InterPro" id="IPR001353">
    <property type="entry name" value="Proteasome_sua/b"/>
</dbReference>
<evidence type="ECO:0000313" key="3">
    <source>
        <dbReference type="EMBL" id="CAH0370447.1"/>
    </source>
</evidence>
<protein>
    <recommendedName>
        <fullName evidence="2">Proteasome alpha-type subunits domain-containing protein</fullName>
    </recommendedName>
</protein>
<dbReference type="AlphaFoldDB" id="A0A8J2WVU5"/>
<dbReference type="Pfam" id="PF00227">
    <property type="entry name" value="Proteasome"/>
    <property type="match status" value="1"/>
</dbReference>